<evidence type="ECO:0000256" key="1">
    <source>
        <dbReference type="SAM" id="Phobius"/>
    </source>
</evidence>
<keyword evidence="1" id="KW-0472">Membrane</keyword>
<accession>A0A4R4QIX6</accession>
<proteinExistence type="predicted"/>
<reference evidence="2 3" key="1">
    <citation type="submission" date="2019-03" db="EMBL/GenBank/DDBJ databases">
        <title>Draft genome sequences of novel Actinobacteria.</title>
        <authorList>
            <person name="Sahin N."/>
            <person name="Ay H."/>
            <person name="Saygin H."/>
        </authorList>
    </citation>
    <scope>NUCLEOTIDE SEQUENCE [LARGE SCALE GENOMIC DNA]</scope>
    <source>
        <strain evidence="2 3">JCM 30547</strain>
    </source>
</reference>
<comment type="caution">
    <text evidence="2">The sequence shown here is derived from an EMBL/GenBank/DDBJ whole genome shotgun (WGS) entry which is preliminary data.</text>
</comment>
<dbReference type="RefSeq" id="WP_132400793.1">
    <property type="nucleotide sequence ID" value="NZ_SMKA01000003.1"/>
</dbReference>
<sequence>MIVLRVGAGLIAAATAALLVIGDHPIEFVVADLLVVTGLVVAAILPGRAALPALAVGFGIGLGVFTTAFSAAAGDGVLNWSLAAAVVGCSVGIVLSLRGLAVRFSA</sequence>
<gene>
    <name evidence="2" type="ORF">E1261_01975</name>
</gene>
<dbReference type="AlphaFoldDB" id="A0A4R4QIX6"/>
<feature type="transmembrane region" description="Helical" evidence="1">
    <location>
        <begin position="26"/>
        <end position="46"/>
    </location>
</feature>
<evidence type="ECO:0000313" key="2">
    <source>
        <dbReference type="EMBL" id="TDC35319.1"/>
    </source>
</evidence>
<name>A0A4R4QIX6_9ACTN</name>
<organism evidence="2 3">
    <name type="scientific">Kribbella albertanoniae</name>
    <dbReference type="NCBI Taxonomy" id="1266829"/>
    <lineage>
        <taxon>Bacteria</taxon>
        <taxon>Bacillati</taxon>
        <taxon>Actinomycetota</taxon>
        <taxon>Actinomycetes</taxon>
        <taxon>Propionibacteriales</taxon>
        <taxon>Kribbellaceae</taxon>
        <taxon>Kribbella</taxon>
    </lineage>
</organism>
<keyword evidence="1" id="KW-0812">Transmembrane</keyword>
<keyword evidence="3" id="KW-1185">Reference proteome</keyword>
<evidence type="ECO:0000313" key="3">
    <source>
        <dbReference type="Proteomes" id="UP000295075"/>
    </source>
</evidence>
<dbReference type="EMBL" id="SMKA01000003">
    <property type="protein sequence ID" value="TDC35319.1"/>
    <property type="molecule type" value="Genomic_DNA"/>
</dbReference>
<feature type="transmembrane region" description="Helical" evidence="1">
    <location>
        <begin position="53"/>
        <end position="74"/>
    </location>
</feature>
<protein>
    <submittedName>
        <fullName evidence="2">Uncharacterized protein</fullName>
    </submittedName>
</protein>
<dbReference type="Proteomes" id="UP000295075">
    <property type="component" value="Unassembled WGS sequence"/>
</dbReference>
<keyword evidence="1" id="KW-1133">Transmembrane helix</keyword>
<feature type="transmembrane region" description="Helical" evidence="1">
    <location>
        <begin position="80"/>
        <end position="101"/>
    </location>
</feature>